<feature type="transmembrane region" description="Helical" evidence="1">
    <location>
        <begin position="171"/>
        <end position="192"/>
    </location>
</feature>
<evidence type="ECO:0008006" key="4">
    <source>
        <dbReference type="Google" id="ProtNLM"/>
    </source>
</evidence>
<comment type="caution">
    <text evidence="2">The sequence shown here is derived from an EMBL/GenBank/DDBJ whole genome shotgun (WGS) entry which is preliminary data.</text>
</comment>
<keyword evidence="1" id="KW-1133">Transmembrane helix</keyword>
<protein>
    <recommendedName>
        <fullName evidence="4">Stage II sporulation protein M</fullName>
    </recommendedName>
</protein>
<reference evidence="2 3" key="1">
    <citation type="submission" date="2014-09" db="EMBL/GenBank/DDBJ databases">
        <title>Butyrate-producing bacteria isolated from human gut.</title>
        <authorList>
            <person name="Zhang Q."/>
            <person name="Zhao L."/>
        </authorList>
    </citation>
    <scope>NUCLEOTIDE SEQUENCE [LARGE SCALE GENOMIC DNA]</scope>
    <source>
        <strain evidence="2 3">21</strain>
    </source>
</reference>
<accession>A0A2V1JY62</accession>
<gene>
    <name evidence="2" type="ORF">LG34_00315</name>
</gene>
<sequence>MITGTLRQPGKVTMLQKCMLLFLGCFFLGVFLANFSLHDEALWIGFLHENQVRQFAGAEDVEHAEALLKTILLQRGLPWMILLIALCFRFGCAVCAIWFGWLGLSGGFVFAALLGRYGFSGIGQMGILGFPQVAAYAAAYIFLLVLMEAGKRVRQERRNAHLLQNKPDLKAQALLIVLFLLDTGIYGAGIWLEYWVNPWILLHTAVVG</sequence>
<dbReference type="OrthoDB" id="1905143at2"/>
<dbReference type="AlphaFoldDB" id="A0A2V1JY62"/>
<keyword evidence="1" id="KW-0812">Transmembrane</keyword>
<dbReference type="Proteomes" id="UP000245288">
    <property type="component" value="Unassembled WGS sequence"/>
</dbReference>
<keyword evidence="3" id="KW-1185">Reference proteome</keyword>
<feature type="transmembrane region" description="Helical" evidence="1">
    <location>
        <begin position="20"/>
        <end position="37"/>
    </location>
</feature>
<evidence type="ECO:0000256" key="1">
    <source>
        <dbReference type="SAM" id="Phobius"/>
    </source>
</evidence>
<keyword evidence="1" id="KW-0472">Membrane</keyword>
<dbReference type="RefSeq" id="WP_109214323.1">
    <property type="nucleotide sequence ID" value="NZ_JRFU01000003.1"/>
</dbReference>
<feature type="transmembrane region" description="Helical" evidence="1">
    <location>
        <begin position="133"/>
        <end position="150"/>
    </location>
</feature>
<feature type="transmembrane region" description="Helical" evidence="1">
    <location>
        <begin position="108"/>
        <end position="127"/>
    </location>
</feature>
<feature type="transmembrane region" description="Helical" evidence="1">
    <location>
        <begin position="77"/>
        <end position="101"/>
    </location>
</feature>
<dbReference type="EMBL" id="JRFU01000003">
    <property type="protein sequence ID" value="PWE88091.1"/>
    <property type="molecule type" value="Genomic_DNA"/>
</dbReference>
<proteinExistence type="predicted"/>
<evidence type="ECO:0000313" key="2">
    <source>
        <dbReference type="EMBL" id="PWE88091.1"/>
    </source>
</evidence>
<organism evidence="2 3">
    <name type="scientific">Eubacterium ramulus</name>
    <dbReference type="NCBI Taxonomy" id="39490"/>
    <lineage>
        <taxon>Bacteria</taxon>
        <taxon>Bacillati</taxon>
        <taxon>Bacillota</taxon>
        <taxon>Clostridia</taxon>
        <taxon>Eubacteriales</taxon>
        <taxon>Eubacteriaceae</taxon>
        <taxon>Eubacterium</taxon>
    </lineage>
</organism>
<name>A0A2V1JY62_EUBRA</name>
<evidence type="ECO:0000313" key="3">
    <source>
        <dbReference type="Proteomes" id="UP000245288"/>
    </source>
</evidence>